<accession>A0AAE1ZK59</accession>
<keyword evidence="1" id="KW-0812">Transmembrane</keyword>
<keyword evidence="3" id="KW-1185">Reference proteome</keyword>
<gene>
    <name evidence="2" type="ORF">MN116_000921</name>
</gene>
<dbReference type="EMBL" id="JALJAT010000001">
    <property type="protein sequence ID" value="KAK4475651.1"/>
    <property type="molecule type" value="Genomic_DNA"/>
</dbReference>
<reference evidence="2" key="2">
    <citation type="journal article" date="2023" name="Infect Dis Poverty">
        <title>Chromosome-scale genome of the human blood fluke Schistosoma mekongi and its implications for public health.</title>
        <authorList>
            <person name="Zhou M."/>
            <person name="Xu L."/>
            <person name="Xu D."/>
            <person name="Chen W."/>
            <person name="Khan J."/>
            <person name="Hu Y."/>
            <person name="Huang H."/>
            <person name="Wei H."/>
            <person name="Zhang Y."/>
            <person name="Chusongsang P."/>
            <person name="Tanasarnprasert K."/>
            <person name="Hu X."/>
            <person name="Limpanont Y."/>
            <person name="Lv Z."/>
        </authorList>
    </citation>
    <scope>NUCLEOTIDE SEQUENCE</scope>
    <source>
        <strain evidence="2">LV_2022a</strain>
    </source>
</reference>
<name>A0AAE1ZK59_SCHME</name>
<evidence type="ECO:0000313" key="3">
    <source>
        <dbReference type="Proteomes" id="UP001292079"/>
    </source>
</evidence>
<feature type="transmembrane region" description="Helical" evidence="1">
    <location>
        <begin position="109"/>
        <end position="131"/>
    </location>
</feature>
<organism evidence="2 3">
    <name type="scientific">Schistosoma mekongi</name>
    <name type="common">Parasitic worm</name>
    <dbReference type="NCBI Taxonomy" id="38744"/>
    <lineage>
        <taxon>Eukaryota</taxon>
        <taxon>Metazoa</taxon>
        <taxon>Spiralia</taxon>
        <taxon>Lophotrochozoa</taxon>
        <taxon>Platyhelminthes</taxon>
        <taxon>Trematoda</taxon>
        <taxon>Digenea</taxon>
        <taxon>Strigeidida</taxon>
        <taxon>Schistosomatoidea</taxon>
        <taxon>Schistosomatidae</taxon>
        <taxon>Schistosoma</taxon>
    </lineage>
</organism>
<comment type="caution">
    <text evidence="2">The sequence shown here is derived from an EMBL/GenBank/DDBJ whole genome shotgun (WGS) entry which is preliminary data.</text>
</comment>
<protein>
    <submittedName>
        <fullName evidence="2">Uncharacterized protein</fullName>
    </submittedName>
</protein>
<sequence length="132" mass="14959">MGDSQKTRIFTFICLTILIIFTLTAIIEDRYLTVQGKSHALKAFEAFYFIGFIAFIVALALYIAIVVTSDLRLLEIGFIIALVVGCICCIISVIMYFEHFNHYIRPDSSSWLIAVIISSSQLCLFVFLNIIF</sequence>
<reference evidence="2" key="1">
    <citation type="submission" date="2022-04" db="EMBL/GenBank/DDBJ databases">
        <authorList>
            <person name="Xu L."/>
            <person name="Lv Z."/>
        </authorList>
    </citation>
    <scope>NUCLEOTIDE SEQUENCE</scope>
    <source>
        <strain evidence="2">LV_2022a</strain>
    </source>
</reference>
<proteinExistence type="predicted"/>
<keyword evidence="1" id="KW-1133">Transmembrane helix</keyword>
<dbReference type="Proteomes" id="UP001292079">
    <property type="component" value="Unassembled WGS sequence"/>
</dbReference>
<keyword evidence="1" id="KW-0472">Membrane</keyword>
<evidence type="ECO:0000256" key="1">
    <source>
        <dbReference type="SAM" id="Phobius"/>
    </source>
</evidence>
<feature type="transmembrane region" description="Helical" evidence="1">
    <location>
        <begin position="47"/>
        <end position="67"/>
    </location>
</feature>
<feature type="transmembrane region" description="Helical" evidence="1">
    <location>
        <begin position="9"/>
        <end position="27"/>
    </location>
</feature>
<feature type="transmembrane region" description="Helical" evidence="1">
    <location>
        <begin position="74"/>
        <end position="97"/>
    </location>
</feature>
<evidence type="ECO:0000313" key="2">
    <source>
        <dbReference type="EMBL" id="KAK4475651.1"/>
    </source>
</evidence>
<dbReference type="AlphaFoldDB" id="A0AAE1ZK59"/>